<dbReference type="Proteomes" id="UP000031186">
    <property type="component" value="Unassembled WGS sequence"/>
</dbReference>
<name>A0A0B4ERH4_METAF</name>
<reference evidence="2 3" key="1">
    <citation type="journal article" date="2014" name="Proc. Natl. Acad. Sci. U.S.A.">
        <title>Trajectory and genomic determinants of fungal-pathogen speciation and host adaptation.</title>
        <authorList>
            <person name="Hu X."/>
            <person name="Xiao G."/>
            <person name="Zheng P."/>
            <person name="Shang Y."/>
            <person name="Su Y."/>
            <person name="Zhang X."/>
            <person name="Liu X."/>
            <person name="Zhan S."/>
            <person name="St Leger R.J."/>
            <person name="Wang C."/>
        </authorList>
    </citation>
    <scope>NUCLEOTIDE SEQUENCE [LARGE SCALE GENOMIC DNA]</scope>
    <source>
        <strain evidence="2 3">ARSEF 549</strain>
    </source>
</reference>
<evidence type="ECO:0000313" key="3">
    <source>
        <dbReference type="Proteomes" id="UP000031186"/>
    </source>
</evidence>
<organism evidence="2 3">
    <name type="scientific">Metarhizium anisopliae (strain ARSEF 549)</name>
    <dbReference type="NCBI Taxonomy" id="3151832"/>
    <lineage>
        <taxon>Eukaryota</taxon>
        <taxon>Fungi</taxon>
        <taxon>Dikarya</taxon>
        <taxon>Ascomycota</taxon>
        <taxon>Pezizomycotina</taxon>
        <taxon>Sordariomycetes</taxon>
        <taxon>Hypocreomycetidae</taxon>
        <taxon>Hypocreales</taxon>
        <taxon>Clavicipitaceae</taxon>
        <taxon>Metarhizium</taxon>
    </lineage>
</organism>
<evidence type="ECO:0000313" key="2">
    <source>
        <dbReference type="EMBL" id="KID64560.1"/>
    </source>
</evidence>
<feature type="non-terminal residue" evidence="2">
    <location>
        <position position="1"/>
    </location>
</feature>
<accession>A0A0B4ERH4</accession>
<proteinExistence type="predicted"/>
<sequence length="496" mass="56653">MSRSKTSWHHLPPEIRNDIISLVPLLGGRCSRLATVSRDWHSIIEPLNFADISLTVPRLADLDSRAILFRKRSQIRYVWFRVELAQYDCTQCDTTDSSFRGLDNDFIADAFESLFTTLSAWEPRGDLILDISVYSPSDNQHWFKHLSFRSDGSLGECSSPRGHEQDTTPINDPAHGWVAGRQVVPPGWRAIEQTFEEIMTEGPFDDEEPEMQWWRSLPLVPVVGVVLLRQQTRRRWKPVALANMLTRFPNMKELCYEPWREWNIFQVFTDRRNTGNQTLMESFSSTKLGKLTIFENFNESYPGRFSQPLMDREPDPAVSEKLANASLHLTTLSASFMVDAGFFFAARQDSWKWEKLTSLVLTSRVLTHYADPSDIDNMLRDAAAAALKMPSLDTMELWNGRWGVAMLFRYQRARNGQSVIITVRGTSVFSLGVAATEAWDMVARQHRHGRVVVQTSLIDPCAIRCHGDAIRHLGLSTDVVRPVSLRQILSEHDLQA</sequence>
<dbReference type="OrthoDB" id="4955867at2759"/>
<protein>
    <recommendedName>
        <fullName evidence="1">DUF6546 domain-containing protein</fullName>
    </recommendedName>
</protein>
<comment type="caution">
    <text evidence="2">The sequence shown here is derived from an EMBL/GenBank/DDBJ whole genome shotgun (WGS) entry which is preliminary data.</text>
</comment>
<dbReference type="AlphaFoldDB" id="A0A0B4ERH4"/>
<feature type="domain" description="DUF6546" evidence="1">
    <location>
        <begin position="286"/>
        <end position="481"/>
    </location>
</feature>
<dbReference type="HOGENOM" id="CLU_023464_2_1_1"/>
<dbReference type="InterPro" id="IPR046676">
    <property type="entry name" value="DUF6546"/>
</dbReference>
<keyword evidence="3" id="KW-1185">Reference proteome</keyword>
<evidence type="ECO:0000259" key="1">
    <source>
        <dbReference type="Pfam" id="PF20183"/>
    </source>
</evidence>
<dbReference type="VEuPathDB" id="FungiDB:MAN_06734"/>
<dbReference type="EMBL" id="AZNF01000008">
    <property type="protein sequence ID" value="KID64560.1"/>
    <property type="molecule type" value="Genomic_DNA"/>
</dbReference>
<dbReference type="Pfam" id="PF20183">
    <property type="entry name" value="DUF6546"/>
    <property type="match status" value="1"/>
</dbReference>
<gene>
    <name evidence="2" type="ORF">MAN_06734</name>
</gene>